<accession>L0DWM0</accession>
<organism evidence="1 2">
    <name type="scientific">Thioalkalivibrio nitratireducens (strain DSM 14787 / UNIQEM 213 / ALEN2)</name>
    <dbReference type="NCBI Taxonomy" id="1255043"/>
    <lineage>
        <taxon>Bacteria</taxon>
        <taxon>Pseudomonadati</taxon>
        <taxon>Pseudomonadota</taxon>
        <taxon>Gammaproteobacteria</taxon>
        <taxon>Chromatiales</taxon>
        <taxon>Ectothiorhodospiraceae</taxon>
        <taxon>Thioalkalivibrio</taxon>
    </lineage>
</organism>
<gene>
    <name evidence="1" type="ordered locus">TVNIR_1730</name>
</gene>
<keyword evidence="2" id="KW-1185">Reference proteome</keyword>
<dbReference type="Proteomes" id="UP000010809">
    <property type="component" value="Chromosome"/>
</dbReference>
<dbReference type="KEGG" id="tni:TVNIR_1730"/>
<evidence type="ECO:0000313" key="2">
    <source>
        <dbReference type="Proteomes" id="UP000010809"/>
    </source>
</evidence>
<dbReference type="EMBL" id="CP003989">
    <property type="protein sequence ID" value="AGA33392.1"/>
    <property type="molecule type" value="Genomic_DNA"/>
</dbReference>
<evidence type="ECO:0000313" key="1">
    <source>
        <dbReference type="EMBL" id="AGA33392.1"/>
    </source>
</evidence>
<name>L0DWM0_THIND</name>
<protein>
    <submittedName>
        <fullName evidence="1">Uncharacterized protein</fullName>
    </submittedName>
</protein>
<reference evidence="1" key="1">
    <citation type="submission" date="2015-12" db="EMBL/GenBank/DDBJ databases">
        <authorList>
            <person name="Tikhonova T.V."/>
            <person name="Pavlov A.R."/>
            <person name="Beletsky A.V."/>
            <person name="Mardanov A.V."/>
            <person name="Sorokin D.Y."/>
            <person name="Ravin N.V."/>
            <person name="Popov V.O."/>
        </authorList>
    </citation>
    <scope>NUCLEOTIDE SEQUENCE</scope>
    <source>
        <strain evidence="1">DSM 14787</strain>
    </source>
</reference>
<sequence>MTIMPSAIAATPGARLVSESDRVASDYAGYGERLADFMQSQKLLRACRDT</sequence>
<proteinExistence type="predicted"/>
<dbReference type="AlphaFoldDB" id="L0DWM0"/>
<dbReference type="PATRIC" id="fig|1255043.3.peg.1753"/>
<dbReference type="HOGENOM" id="CLU_215491_0_0_6"/>
<dbReference type="STRING" id="1255043.TVNIR_1730"/>